<protein>
    <recommendedName>
        <fullName evidence="6">FAD-binding domain-containing protein</fullName>
    </recommendedName>
</protein>
<evidence type="ECO:0000256" key="1">
    <source>
        <dbReference type="ARBA" id="ARBA00007992"/>
    </source>
</evidence>
<dbReference type="OrthoDB" id="10029326at2759"/>
<dbReference type="PRINTS" id="PR00420">
    <property type="entry name" value="RNGMNOXGNASE"/>
</dbReference>
<accession>A0A8H4GUV9</accession>
<comment type="caution">
    <text evidence="7">The sequence shown here is derived from an EMBL/GenBank/DDBJ whole genome shotgun (WGS) entry which is preliminary data.</text>
</comment>
<evidence type="ECO:0000259" key="6">
    <source>
        <dbReference type="Pfam" id="PF01494"/>
    </source>
</evidence>
<sequence>MDPPFKVIIVGGSIAGLTLAHCLHKADISCIVLEKRPEIAPQEGASVAILPNGARILEQLGLYDAVEKLIKPKHVLNMHFPDGFQFSDPYPKTMNEHFGFPMACLDRQQLLQVLYQLFPRRSDIYVGKNVIRVDQQGSRALVYTADGSTYEGDLVVGADGVHSRVRTQMWRAAKVRRPGLISDSEIKGMSIEYACIFGASATVPGLNERHLHSSVDNGTAFILMPGVNGRVSWFIIVKLDKKYQYGSAPRFSVKDAAAWGERLTDKYVWKDIKFKQVWQNRVTFSMTALEENIFQNWSCGRIVCIGDSMHKMTPNLGQGANCAIEDAAALTNSIHDALRAKHPGHKLCDDEIEGVLSDFSNIQVKRISKIYNASWIAVRLQTRANLVYKVVLRYLVPYAGDKPTKRVLGILGGATVLDFIPLPTRSGPGWTPRRKDERVFPIWAGAAFAFLLLISVASVNLKFLGYYIYWMSVLGGSLMDKIR</sequence>
<gene>
    <name evidence="7" type="ORF">CNMCM6805_001795</name>
</gene>
<keyword evidence="5" id="KW-0812">Transmembrane</keyword>
<name>A0A8H4GUV9_9EURO</name>
<dbReference type="Pfam" id="PF01494">
    <property type="entry name" value="FAD_binding_3"/>
    <property type="match status" value="1"/>
</dbReference>
<dbReference type="AlphaFoldDB" id="A0A8H4GUV9"/>
<evidence type="ECO:0000313" key="7">
    <source>
        <dbReference type="EMBL" id="KAF4229001.1"/>
    </source>
</evidence>
<dbReference type="InterPro" id="IPR002938">
    <property type="entry name" value="FAD-bd"/>
</dbReference>
<evidence type="ECO:0000256" key="3">
    <source>
        <dbReference type="ARBA" id="ARBA00022827"/>
    </source>
</evidence>
<comment type="similarity">
    <text evidence="1">Belongs to the paxM FAD-dependent monooxygenase family.</text>
</comment>
<keyword evidence="2" id="KW-0285">Flavoprotein</keyword>
<reference evidence="7" key="2">
    <citation type="submission" date="2020-04" db="EMBL/GenBank/DDBJ databases">
        <authorList>
            <person name="Santos R.A.C."/>
            <person name="Steenwyk J.L."/>
            <person name="Rivero-Menendez O."/>
            <person name="Mead M.E."/>
            <person name="Silva L.P."/>
            <person name="Bastos R.W."/>
            <person name="Alastruey-Izquierdo A."/>
            <person name="Goldman G.H."/>
            <person name="Rokas A."/>
        </authorList>
    </citation>
    <scope>NUCLEOTIDE SEQUENCE</scope>
    <source>
        <strain evidence="7">CNM-CM6805</strain>
    </source>
</reference>
<evidence type="ECO:0000256" key="5">
    <source>
        <dbReference type="SAM" id="Phobius"/>
    </source>
</evidence>
<feature type="domain" description="FAD-binding" evidence="6">
    <location>
        <begin position="6"/>
        <end position="339"/>
    </location>
</feature>
<dbReference type="SUPFAM" id="SSF51905">
    <property type="entry name" value="FAD/NAD(P)-binding domain"/>
    <property type="match status" value="1"/>
</dbReference>
<evidence type="ECO:0000256" key="2">
    <source>
        <dbReference type="ARBA" id="ARBA00022630"/>
    </source>
</evidence>
<evidence type="ECO:0000256" key="4">
    <source>
        <dbReference type="ARBA" id="ARBA00023002"/>
    </source>
</evidence>
<keyword evidence="5" id="KW-1133">Transmembrane helix</keyword>
<keyword evidence="3" id="KW-0274">FAD</keyword>
<dbReference type="InterPro" id="IPR036188">
    <property type="entry name" value="FAD/NAD-bd_sf"/>
</dbReference>
<evidence type="ECO:0000313" key="8">
    <source>
        <dbReference type="Proteomes" id="UP000653565"/>
    </source>
</evidence>
<reference evidence="7" key="1">
    <citation type="journal article" date="2020" name="bioRxiv">
        <title>Genomic and phenotypic heterogeneity of clinical isolates of the human pathogens Aspergillus fumigatus, Aspergillus lentulus and Aspergillus fumigatiaffinis.</title>
        <authorList>
            <person name="dos Santos R.A.C."/>
            <person name="Steenwyk J.L."/>
            <person name="Rivero-Menendez O."/>
            <person name="Mead M.E."/>
            <person name="Silva L.P."/>
            <person name="Bastos R.W."/>
            <person name="Alastruey-Izquierdo A."/>
            <person name="Goldman G.H."/>
            <person name="Rokas A."/>
        </authorList>
    </citation>
    <scope>NUCLEOTIDE SEQUENCE</scope>
    <source>
        <strain evidence="7">CNM-CM6805</strain>
    </source>
</reference>
<dbReference type="GO" id="GO:0004497">
    <property type="term" value="F:monooxygenase activity"/>
    <property type="evidence" value="ECO:0007669"/>
    <property type="project" value="InterPro"/>
</dbReference>
<dbReference type="PANTHER" id="PTHR47356">
    <property type="entry name" value="FAD-DEPENDENT MONOOXYGENASE ASQG-RELATED"/>
    <property type="match status" value="1"/>
</dbReference>
<proteinExistence type="inferred from homology"/>
<organism evidence="7 8">
    <name type="scientific">Aspergillus fumigatiaffinis</name>
    <dbReference type="NCBI Taxonomy" id="340414"/>
    <lineage>
        <taxon>Eukaryota</taxon>
        <taxon>Fungi</taxon>
        <taxon>Dikarya</taxon>
        <taxon>Ascomycota</taxon>
        <taxon>Pezizomycotina</taxon>
        <taxon>Eurotiomycetes</taxon>
        <taxon>Eurotiomycetidae</taxon>
        <taxon>Eurotiales</taxon>
        <taxon>Aspergillaceae</taxon>
        <taxon>Aspergillus</taxon>
        <taxon>Aspergillus subgen. Fumigati</taxon>
    </lineage>
</organism>
<keyword evidence="5" id="KW-0472">Membrane</keyword>
<dbReference type="Proteomes" id="UP000653565">
    <property type="component" value="Unassembled WGS sequence"/>
</dbReference>
<dbReference type="EMBL" id="JAAAPX010000140">
    <property type="protein sequence ID" value="KAF4229001.1"/>
    <property type="molecule type" value="Genomic_DNA"/>
</dbReference>
<dbReference type="Gene3D" id="3.50.50.60">
    <property type="entry name" value="FAD/NAD(P)-binding domain"/>
    <property type="match status" value="1"/>
</dbReference>
<dbReference type="PANTHER" id="PTHR47356:SF2">
    <property type="entry name" value="FAD-BINDING DOMAIN-CONTAINING PROTEIN-RELATED"/>
    <property type="match status" value="1"/>
</dbReference>
<dbReference type="GO" id="GO:0071949">
    <property type="term" value="F:FAD binding"/>
    <property type="evidence" value="ECO:0007669"/>
    <property type="project" value="InterPro"/>
</dbReference>
<keyword evidence="4" id="KW-0560">Oxidoreductase</keyword>
<keyword evidence="8" id="KW-1185">Reference proteome</keyword>
<feature type="transmembrane region" description="Helical" evidence="5">
    <location>
        <begin position="442"/>
        <end position="469"/>
    </location>
</feature>
<dbReference type="InterPro" id="IPR050562">
    <property type="entry name" value="FAD_mOase_fung"/>
</dbReference>